<comment type="caution">
    <text evidence="2">The sequence shown here is derived from an EMBL/GenBank/DDBJ whole genome shotgun (WGS) entry which is preliminary data.</text>
</comment>
<feature type="transmembrane region" description="Helical" evidence="1">
    <location>
        <begin position="127"/>
        <end position="149"/>
    </location>
</feature>
<gene>
    <name evidence="2" type="ORF">J2S63_000397</name>
</gene>
<dbReference type="Proteomes" id="UP001183648">
    <property type="component" value="Unassembled WGS sequence"/>
</dbReference>
<keyword evidence="1" id="KW-1133">Transmembrane helix</keyword>
<dbReference type="RefSeq" id="WP_310297933.1">
    <property type="nucleotide sequence ID" value="NZ_BAAAPS010000009.1"/>
</dbReference>
<evidence type="ECO:0000313" key="3">
    <source>
        <dbReference type="Proteomes" id="UP001183648"/>
    </source>
</evidence>
<keyword evidence="1" id="KW-0472">Membrane</keyword>
<keyword evidence="3" id="KW-1185">Reference proteome</keyword>
<name>A0ABU2BU03_9ACTN</name>
<keyword evidence="1" id="KW-0812">Transmembrane</keyword>
<reference evidence="2 3" key="1">
    <citation type="submission" date="2023-07" db="EMBL/GenBank/DDBJ databases">
        <title>Sequencing the genomes of 1000 actinobacteria strains.</title>
        <authorList>
            <person name="Klenk H.-P."/>
        </authorList>
    </citation>
    <scope>NUCLEOTIDE SEQUENCE [LARGE SCALE GENOMIC DNA]</scope>
    <source>
        <strain evidence="2 3">DSM 19426</strain>
    </source>
</reference>
<dbReference type="EMBL" id="JAVDYG010000001">
    <property type="protein sequence ID" value="MDR7360844.1"/>
    <property type="molecule type" value="Genomic_DNA"/>
</dbReference>
<evidence type="ECO:0000256" key="1">
    <source>
        <dbReference type="SAM" id="Phobius"/>
    </source>
</evidence>
<feature type="transmembrane region" description="Helical" evidence="1">
    <location>
        <begin position="96"/>
        <end position="121"/>
    </location>
</feature>
<accession>A0ABU2BU03</accession>
<organism evidence="2 3">
    <name type="scientific">Nocardioides marmoribigeumensis</name>
    <dbReference type="NCBI Taxonomy" id="433649"/>
    <lineage>
        <taxon>Bacteria</taxon>
        <taxon>Bacillati</taxon>
        <taxon>Actinomycetota</taxon>
        <taxon>Actinomycetes</taxon>
        <taxon>Propionibacteriales</taxon>
        <taxon>Nocardioidaceae</taxon>
        <taxon>Nocardioides</taxon>
    </lineage>
</organism>
<evidence type="ECO:0000313" key="2">
    <source>
        <dbReference type="EMBL" id="MDR7360844.1"/>
    </source>
</evidence>
<protein>
    <submittedName>
        <fullName evidence="2">Membrane protein YqaA with SNARE-associated domain</fullName>
    </submittedName>
</protein>
<sequence>MSLWEALGLLGQGALSAVWPVANAELLVSAWSVRADTAWALMTGTALFAVGHTAGKCALFAVVRHELRLPRGGGRLAEQLRKAEESLDRTVERGPWLASLLLLASASIGLPPLLLLTVLMARTSYSFLGFTVICLVGRLVRFGFLAWGVDYVGHLPWG</sequence>
<proteinExistence type="predicted"/>